<feature type="region of interest" description="Disordered" evidence="3">
    <location>
        <begin position="175"/>
        <end position="220"/>
    </location>
</feature>
<dbReference type="AlphaFoldDB" id="A0A2G8LRT6"/>
<dbReference type="InterPro" id="IPR001394">
    <property type="entry name" value="Peptidase_C19_UCH"/>
</dbReference>
<protein>
    <recommendedName>
        <fullName evidence="2">ubiquitinyl hydrolase 1</fullName>
        <ecNumber evidence="2">3.4.19.12</ecNumber>
    </recommendedName>
</protein>
<evidence type="ECO:0000313" key="5">
    <source>
        <dbReference type="EMBL" id="PIK62986.1"/>
    </source>
</evidence>
<dbReference type="OrthoDB" id="420187at2759"/>
<evidence type="ECO:0000259" key="4">
    <source>
        <dbReference type="Pfam" id="PF00443"/>
    </source>
</evidence>
<dbReference type="InterPro" id="IPR050185">
    <property type="entry name" value="Ub_carboxyl-term_hydrolase"/>
</dbReference>
<keyword evidence="6" id="KW-1185">Reference proteome</keyword>
<dbReference type="EC" id="3.4.19.12" evidence="2"/>
<dbReference type="PROSITE" id="PS00972">
    <property type="entry name" value="USP_1"/>
    <property type="match status" value="1"/>
</dbReference>
<dbReference type="PANTHER" id="PTHR21646">
    <property type="entry name" value="UBIQUITIN CARBOXYL-TERMINAL HYDROLASE"/>
    <property type="match status" value="1"/>
</dbReference>
<feature type="domain" description="Peptidase C19 ubiquitin carboxyl-terminal hydrolase" evidence="4">
    <location>
        <begin position="94"/>
        <end position="172"/>
    </location>
</feature>
<name>A0A2G8LRT6_STIJA</name>
<sequence>MEEDNEALVSLLQSASTSSHNMDTEVMDFMPTESEHGHVGPIYGPHLPGLEAGNSVDNAPANSPVPHSFMGYDESTPGIATDIKDPSVQPGQSGLQNMGNTCFMNSGLQCLMHNSYLCHSLLGNCSFPPETLTGRFVELLTKVWEGQYAVLHPSEFKEKLGVVHGQFKDFRQRVGRSGTGFGEEEPINNHTSAAPSSDNEASGSGVDNGQANATDKSKDSVRLPSIEEFYMKDVKTLNTNMLQENEVTLPLATGSDKFPKKKSSKAERLSLKGRTENSFQKSPVKNKKTNVIAARKSRSHGCLNSKSRDAALNTLECSRAPTRRRASRG</sequence>
<reference evidence="5 6" key="1">
    <citation type="journal article" date="2017" name="PLoS Biol.">
        <title>The sea cucumber genome provides insights into morphological evolution and visceral regeneration.</title>
        <authorList>
            <person name="Zhang X."/>
            <person name="Sun L."/>
            <person name="Yuan J."/>
            <person name="Sun Y."/>
            <person name="Gao Y."/>
            <person name="Zhang L."/>
            <person name="Li S."/>
            <person name="Dai H."/>
            <person name="Hamel J.F."/>
            <person name="Liu C."/>
            <person name="Yu Y."/>
            <person name="Liu S."/>
            <person name="Lin W."/>
            <person name="Guo K."/>
            <person name="Jin S."/>
            <person name="Xu P."/>
            <person name="Storey K.B."/>
            <person name="Huan P."/>
            <person name="Zhang T."/>
            <person name="Zhou Y."/>
            <person name="Zhang J."/>
            <person name="Lin C."/>
            <person name="Li X."/>
            <person name="Xing L."/>
            <person name="Huo D."/>
            <person name="Sun M."/>
            <person name="Wang L."/>
            <person name="Mercier A."/>
            <person name="Li F."/>
            <person name="Yang H."/>
            <person name="Xiang J."/>
        </authorList>
    </citation>
    <scope>NUCLEOTIDE SEQUENCE [LARGE SCALE GENOMIC DNA]</scope>
    <source>
        <strain evidence="5">Shaxun</strain>
        <tissue evidence="5">Muscle</tissue>
    </source>
</reference>
<dbReference type="Proteomes" id="UP000230750">
    <property type="component" value="Unassembled WGS sequence"/>
</dbReference>
<dbReference type="GO" id="GO:0016579">
    <property type="term" value="P:protein deubiquitination"/>
    <property type="evidence" value="ECO:0007669"/>
    <property type="project" value="InterPro"/>
</dbReference>
<gene>
    <name evidence="5" type="ORF">BSL78_00113</name>
</gene>
<evidence type="ECO:0000256" key="3">
    <source>
        <dbReference type="SAM" id="MobiDB-lite"/>
    </source>
</evidence>
<dbReference type="InterPro" id="IPR018200">
    <property type="entry name" value="USP_CS"/>
</dbReference>
<comment type="catalytic activity">
    <reaction evidence="1">
        <text>Thiol-dependent hydrolysis of ester, thioester, amide, peptide and isopeptide bonds formed by the C-terminal Gly of ubiquitin (a 76-residue protein attached to proteins as an intracellular targeting signal).</text>
        <dbReference type="EC" id="3.4.19.12"/>
    </reaction>
</comment>
<feature type="region of interest" description="Disordered" evidence="3">
    <location>
        <begin position="253"/>
        <end position="287"/>
    </location>
</feature>
<dbReference type="SUPFAM" id="SSF54001">
    <property type="entry name" value="Cysteine proteinases"/>
    <property type="match status" value="1"/>
</dbReference>
<feature type="compositionally biased region" description="Basic and acidic residues" evidence="3">
    <location>
        <begin position="264"/>
        <end position="275"/>
    </location>
</feature>
<dbReference type="Pfam" id="PF00443">
    <property type="entry name" value="UCH"/>
    <property type="match status" value="1"/>
</dbReference>
<evidence type="ECO:0000256" key="2">
    <source>
        <dbReference type="ARBA" id="ARBA00012759"/>
    </source>
</evidence>
<accession>A0A2G8LRT6</accession>
<dbReference type="EMBL" id="MRZV01000002">
    <property type="protein sequence ID" value="PIK62986.1"/>
    <property type="molecule type" value="Genomic_DNA"/>
</dbReference>
<dbReference type="InterPro" id="IPR038765">
    <property type="entry name" value="Papain-like_cys_pep_sf"/>
</dbReference>
<dbReference type="STRING" id="307972.A0A2G8LRT6"/>
<evidence type="ECO:0000313" key="6">
    <source>
        <dbReference type="Proteomes" id="UP000230750"/>
    </source>
</evidence>
<dbReference type="Gene3D" id="3.90.70.10">
    <property type="entry name" value="Cysteine proteinases"/>
    <property type="match status" value="1"/>
</dbReference>
<comment type="caution">
    <text evidence="5">The sequence shown here is derived from an EMBL/GenBank/DDBJ whole genome shotgun (WGS) entry which is preliminary data.</text>
</comment>
<feature type="compositionally biased region" description="Polar residues" evidence="3">
    <location>
        <begin position="188"/>
        <end position="214"/>
    </location>
</feature>
<evidence type="ECO:0000256" key="1">
    <source>
        <dbReference type="ARBA" id="ARBA00000707"/>
    </source>
</evidence>
<proteinExistence type="predicted"/>
<dbReference type="GO" id="GO:0004843">
    <property type="term" value="F:cysteine-type deubiquitinase activity"/>
    <property type="evidence" value="ECO:0007669"/>
    <property type="project" value="UniProtKB-EC"/>
</dbReference>
<dbReference type="PANTHER" id="PTHR21646:SF35">
    <property type="match status" value="1"/>
</dbReference>
<organism evidence="5 6">
    <name type="scientific">Stichopus japonicus</name>
    <name type="common">Sea cucumber</name>
    <dbReference type="NCBI Taxonomy" id="307972"/>
    <lineage>
        <taxon>Eukaryota</taxon>
        <taxon>Metazoa</taxon>
        <taxon>Echinodermata</taxon>
        <taxon>Eleutherozoa</taxon>
        <taxon>Echinozoa</taxon>
        <taxon>Holothuroidea</taxon>
        <taxon>Aspidochirotacea</taxon>
        <taxon>Aspidochirotida</taxon>
        <taxon>Stichopodidae</taxon>
        <taxon>Apostichopus</taxon>
    </lineage>
</organism>